<dbReference type="Proteomes" id="UP000320386">
    <property type="component" value="Chromosome"/>
</dbReference>
<reference evidence="7 8" key="1">
    <citation type="submission" date="2019-02" db="EMBL/GenBank/DDBJ databases">
        <title>Deep-cultivation of Planctomycetes and their phenomic and genomic characterization uncovers novel biology.</title>
        <authorList>
            <person name="Wiegand S."/>
            <person name="Jogler M."/>
            <person name="Boedeker C."/>
            <person name="Pinto D."/>
            <person name="Vollmers J."/>
            <person name="Rivas-Marin E."/>
            <person name="Kohn T."/>
            <person name="Peeters S.H."/>
            <person name="Heuer A."/>
            <person name="Rast P."/>
            <person name="Oberbeckmann S."/>
            <person name="Bunk B."/>
            <person name="Jeske O."/>
            <person name="Meyerdierks A."/>
            <person name="Storesund J.E."/>
            <person name="Kallscheuer N."/>
            <person name="Luecker S."/>
            <person name="Lage O.M."/>
            <person name="Pohl T."/>
            <person name="Merkel B.J."/>
            <person name="Hornburger P."/>
            <person name="Mueller R.-W."/>
            <person name="Bruemmer F."/>
            <person name="Labrenz M."/>
            <person name="Spormann A.M."/>
            <person name="Op den Camp H."/>
            <person name="Overmann J."/>
            <person name="Amann R."/>
            <person name="Jetten M.S.M."/>
            <person name="Mascher T."/>
            <person name="Medema M.H."/>
            <person name="Devos D.P."/>
            <person name="Kaster A.-K."/>
            <person name="Ovreas L."/>
            <person name="Rohde M."/>
            <person name="Galperin M.Y."/>
            <person name="Jogler C."/>
        </authorList>
    </citation>
    <scope>NUCLEOTIDE SEQUENCE [LARGE SCALE GENOMIC DNA]</scope>
    <source>
        <strain evidence="7 8">Pan265</strain>
    </source>
</reference>
<dbReference type="InterPro" id="IPR038418">
    <property type="entry name" value="6-PTP_synth/QueD_sf"/>
</dbReference>
<evidence type="ECO:0000256" key="1">
    <source>
        <dbReference type="ARBA" id="ARBA00005061"/>
    </source>
</evidence>
<dbReference type="AlphaFoldDB" id="A0A518C191"/>
<dbReference type="Gene3D" id="3.30.479.10">
    <property type="entry name" value="6-pyruvoyl tetrahydropterin synthase/QueD"/>
    <property type="match status" value="1"/>
</dbReference>
<dbReference type="Pfam" id="PF01242">
    <property type="entry name" value="PTPS"/>
    <property type="match status" value="1"/>
</dbReference>
<comment type="catalytic activity">
    <reaction evidence="6">
        <text>7,8-dihydroneopterin 3'-triphosphate + H2O = 6-carboxy-5,6,7,8-tetrahydropterin + triphosphate + acetaldehyde + 2 H(+)</text>
        <dbReference type="Rhea" id="RHEA:27966"/>
        <dbReference type="ChEBI" id="CHEBI:15343"/>
        <dbReference type="ChEBI" id="CHEBI:15377"/>
        <dbReference type="ChEBI" id="CHEBI:15378"/>
        <dbReference type="ChEBI" id="CHEBI:18036"/>
        <dbReference type="ChEBI" id="CHEBI:58462"/>
        <dbReference type="ChEBI" id="CHEBI:61032"/>
        <dbReference type="EC" id="4.1.2.50"/>
    </reaction>
</comment>
<comment type="pathway">
    <text evidence="1">Purine metabolism; 7-cyano-7-deazaguanine biosynthesis.</text>
</comment>
<evidence type="ECO:0000313" key="8">
    <source>
        <dbReference type="Proteomes" id="UP000320386"/>
    </source>
</evidence>
<evidence type="ECO:0000256" key="4">
    <source>
        <dbReference type="ARBA" id="ARBA00018141"/>
    </source>
</evidence>
<sequence>MTDGEGGKPVYSITVTDAFAASHALRLANGEVEPLHGHNWEVAVTVATVDLDRMQAVMDFHDLQAVLGEILRPWRNAHLNECVPFKDSGVNPTAERVVWHIGTCLAEALPEGVAVESVSTTEAPGCTATYRPAASFS</sequence>
<dbReference type="EC" id="4.1.2.50" evidence="3"/>
<evidence type="ECO:0000256" key="6">
    <source>
        <dbReference type="ARBA" id="ARBA00048807"/>
    </source>
</evidence>
<dbReference type="EMBL" id="CP036280">
    <property type="protein sequence ID" value="QDU72978.1"/>
    <property type="molecule type" value="Genomic_DNA"/>
</dbReference>
<dbReference type="SUPFAM" id="SSF55620">
    <property type="entry name" value="Tetrahydrobiopterin biosynthesis enzymes-like"/>
    <property type="match status" value="1"/>
</dbReference>
<evidence type="ECO:0000256" key="5">
    <source>
        <dbReference type="ARBA" id="ARBA00031449"/>
    </source>
</evidence>
<organism evidence="7 8">
    <name type="scientific">Mucisphaera calidilacus</name>
    <dbReference type="NCBI Taxonomy" id="2527982"/>
    <lineage>
        <taxon>Bacteria</taxon>
        <taxon>Pseudomonadati</taxon>
        <taxon>Planctomycetota</taxon>
        <taxon>Phycisphaerae</taxon>
        <taxon>Phycisphaerales</taxon>
        <taxon>Phycisphaeraceae</taxon>
        <taxon>Mucisphaera</taxon>
    </lineage>
</organism>
<gene>
    <name evidence="7" type="ORF">Pan265_28560</name>
</gene>
<name>A0A518C191_9BACT</name>
<keyword evidence="8" id="KW-1185">Reference proteome</keyword>
<dbReference type="RefSeq" id="WP_145447120.1">
    <property type="nucleotide sequence ID" value="NZ_CP036280.1"/>
</dbReference>
<evidence type="ECO:0000256" key="3">
    <source>
        <dbReference type="ARBA" id="ARBA00012982"/>
    </source>
</evidence>
<dbReference type="OrthoDB" id="9804698at2"/>
<dbReference type="UniPathway" id="UPA00391"/>
<evidence type="ECO:0000256" key="2">
    <source>
        <dbReference type="ARBA" id="ARBA00008900"/>
    </source>
</evidence>
<comment type="similarity">
    <text evidence="2">Belongs to the PTPS family. QueD subfamily.</text>
</comment>
<dbReference type="PANTHER" id="PTHR12589">
    <property type="entry name" value="PYRUVOYL TETRAHYDROBIOPTERIN SYNTHASE"/>
    <property type="match status" value="1"/>
</dbReference>
<protein>
    <recommendedName>
        <fullName evidence="4">6-carboxy-5,6,7,8-tetrahydropterin synthase</fullName>
        <ecNumber evidence="3">4.1.2.50</ecNumber>
    </recommendedName>
    <alternativeName>
        <fullName evidence="5">Queuosine biosynthesis protein QueD</fullName>
    </alternativeName>
</protein>
<dbReference type="KEGG" id="mcad:Pan265_28560"/>
<accession>A0A518C191</accession>
<dbReference type="InterPro" id="IPR007115">
    <property type="entry name" value="6-PTP_synth/QueD"/>
</dbReference>
<evidence type="ECO:0000313" key="7">
    <source>
        <dbReference type="EMBL" id="QDU72978.1"/>
    </source>
</evidence>
<dbReference type="GO" id="GO:0070497">
    <property type="term" value="F:6-carboxytetrahydropterin synthase activity"/>
    <property type="evidence" value="ECO:0007669"/>
    <property type="project" value="UniProtKB-EC"/>
</dbReference>
<proteinExistence type="inferred from homology"/>
<dbReference type="PANTHER" id="PTHR12589:SF8">
    <property type="entry name" value="6-CARBOXY-5,6,7,8-TETRAHYDROPTERIN SYNTHASE"/>
    <property type="match status" value="1"/>
</dbReference>